<dbReference type="InterPro" id="IPR050661">
    <property type="entry name" value="BglG_antiterminators"/>
</dbReference>
<dbReference type="InterPro" id="IPR011608">
    <property type="entry name" value="PRD"/>
</dbReference>
<dbReference type="Gene3D" id="2.30.24.10">
    <property type="entry name" value="CAT RNA-binding domain"/>
    <property type="match status" value="1"/>
</dbReference>
<dbReference type="SMART" id="SM01061">
    <property type="entry name" value="CAT_RBD"/>
    <property type="match status" value="1"/>
</dbReference>
<evidence type="ECO:0000259" key="2">
    <source>
        <dbReference type="PROSITE" id="PS51372"/>
    </source>
</evidence>
<accession>A0AA95EZT1</accession>
<protein>
    <submittedName>
        <fullName evidence="3">PRD domain-containing protein</fullName>
    </submittedName>
</protein>
<dbReference type="GO" id="GO:0003723">
    <property type="term" value="F:RNA binding"/>
    <property type="evidence" value="ECO:0007669"/>
    <property type="project" value="InterPro"/>
</dbReference>
<evidence type="ECO:0000313" key="4">
    <source>
        <dbReference type="Proteomes" id="UP001178662"/>
    </source>
</evidence>
<dbReference type="PANTHER" id="PTHR30185">
    <property type="entry name" value="CRYPTIC BETA-GLUCOSIDE BGL OPERON ANTITERMINATOR"/>
    <property type="match status" value="1"/>
</dbReference>
<dbReference type="SUPFAM" id="SSF50151">
    <property type="entry name" value="SacY-like RNA-binding domain"/>
    <property type="match status" value="1"/>
</dbReference>
<dbReference type="Pfam" id="PF03123">
    <property type="entry name" value="CAT_RBD"/>
    <property type="match status" value="1"/>
</dbReference>
<gene>
    <name evidence="3" type="ORF">P0Y55_07945</name>
</gene>
<dbReference type="InterPro" id="IPR036634">
    <property type="entry name" value="PRD_sf"/>
</dbReference>
<dbReference type="AlphaFoldDB" id="A0AA95EZT1"/>
<dbReference type="InterPro" id="IPR004341">
    <property type="entry name" value="CAT_RNA-bd_dom"/>
</dbReference>
<reference evidence="3" key="1">
    <citation type="submission" date="2023-03" db="EMBL/GenBank/DDBJ databases">
        <title>Andean soil-derived lignocellulolytic bacterial consortium as a source of novel taxa and putative plastic-active enzymes.</title>
        <authorList>
            <person name="Diaz-Garcia L."/>
            <person name="Chuvochina M."/>
            <person name="Feuerriegel G."/>
            <person name="Bunk B."/>
            <person name="Sproer C."/>
            <person name="Streit W.R."/>
            <person name="Rodriguez L.M."/>
            <person name="Overmann J."/>
            <person name="Jimenez D.J."/>
        </authorList>
    </citation>
    <scope>NUCLEOTIDE SEQUENCE</scope>
    <source>
        <strain evidence="3">MAG 2441</strain>
    </source>
</reference>
<dbReference type="GO" id="GO:0006355">
    <property type="term" value="P:regulation of DNA-templated transcription"/>
    <property type="evidence" value="ECO:0007669"/>
    <property type="project" value="InterPro"/>
</dbReference>
<dbReference type="EMBL" id="CP119317">
    <property type="protein sequence ID" value="WEK55966.1"/>
    <property type="molecule type" value="Genomic_DNA"/>
</dbReference>
<keyword evidence="1" id="KW-0677">Repeat</keyword>
<evidence type="ECO:0000256" key="1">
    <source>
        <dbReference type="ARBA" id="ARBA00022737"/>
    </source>
</evidence>
<dbReference type="Proteomes" id="UP001178662">
    <property type="component" value="Chromosome"/>
</dbReference>
<proteinExistence type="predicted"/>
<evidence type="ECO:0000313" key="3">
    <source>
        <dbReference type="EMBL" id="WEK55966.1"/>
    </source>
</evidence>
<dbReference type="InterPro" id="IPR036650">
    <property type="entry name" value="CAT_RNA-bd_dom_sf"/>
</dbReference>
<dbReference type="Pfam" id="PF00874">
    <property type="entry name" value="PRD"/>
    <property type="match status" value="2"/>
</dbReference>
<feature type="domain" description="PRD" evidence="2">
    <location>
        <begin position="73"/>
        <end position="178"/>
    </location>
</feature>
<dbReference type="SUPFAM" id="SSF63520">
    <property type="entry name" value="PTS-regulatory domain, PRD"/>
    <property type="match status" value="2"/>
</dbReference>
<dbReference type="PANTHER" id="PTHR30185:SF16">
    <property type="entry name" value="PROTEIN GLCT"/>
    <property type="match status" value="1"/>
</dbReference>
<dbReference type="Gene3D" id="1.10.1790.10">
    <property type="entry name" value="PRD domain"/>
    <property type="match status" value="2"/>
</dbReference>
<name>A0AA95EZT1_9BACL</name>
<keyword evidence="4" id="KW-1185">Reference proteome</keyword>
<dbReference type="PROSITE" id="PS51372">
    <property type="entry name" value="PRD_2"/>
    <property type="match status" value="2"/>
</dbReference>
<sequence length="288" mass="33611">MNDNTLYVIDRIVGNNVVLSKDESGVEMVLFGKGLGFSSKIGATIASKDERIEKRFRLDDRDKVIQFQSLIEGMDPKVLRISENIIELMESEFQKKVNNKVYLALPSHIQFAVYRLRNKIEIINPFLYETKISYPKEYEVARQAANIIASAFEIEIPEEEVGFLTFHVYSAIENVSVGELVKFTNLIQELVAEIETSLTIHIPRTDSGYIRLITHLRFSFERIIQFNAIDNPFFEDMHQKFKEEYQLALKLAKIMEEHLNTEIPKEEIGYLVMHLYRFFHVHVKEENK</sequence>
<organism evidence="3 4">
    <name type="scientific">Candidatus Cohnella colombiensis</name>
    <dbReference type="NCBI Taxonomy" id="3121368"/>
    <lineage>
        <taxon>Bacteria</taxon>
        <taxon>Bacillati</taxon>
        <taxon>Bacillota</taxon>
        <taxon>Bacilli</taxon>
        <taxon>Bacillales</taxon>
        <taxon>Paenibacillaceae</taxon>
        <taxon>Cohnella</taxon>
    </lineage>
</organism>
<feature type="domain" description="PRD" evidence="2">
    <location>
        <begin position="179"/>
        <end position="285"/>
    </location>
</feature>